<dbReference type="InterPro" id="IPR007560">
    <property type="entry name" value="Restrct_endonuc_IV_Mrr"/>
</dbReference>
<gene>
    <name evidence="3" type="ORF">F4X14_19800</name>
</gene>
<dbReference type="InterPro" id="IPR006935">
    <property type="entry name" value="Helicase/UvrB_N"/>
</dbReference>
<dbReference type="GO" id="GO:0009307">
    <property type="term" value="P:DNA restriction-modification system"/>
    <property type="evidence" value="ECO:0007669"/>
    <property type="project" value="InterPro"/>
</dbReference>
<dbReference type="SUPFAM" id="SSF52540">
    <property type="entry name" value="P-loop containing nucleoside triphosphate hydrolases"/>
    <property type="match status" value="1"/>
</dbReference>
<dbReference type="GO" id="GO:0016787">
    <property type="term" value="F:hydrolase activity"/>
    <property type="evidence" value="ECO:0007669"/>
    <property type="project" value="InterPro"/>
</dbReference>
<dbReference type="Gene3D" id="3.40.50.300">
    <property type="entry name" value="P-loop containing nucleotide triphosphate hydrolases"/>
    <property type="match status" value="2"/>
</dbReference>
<dbReference type="SMART" id="SM00490">
    <property type="entry name" value="HELICc"/>
    <property type="match status" value="1"/>
</dbReference>
<dbReference type="PANTHER" id="PTHR47396">
    <property type="entry name" value="TYPE I RESTRICTION ENZYME ECOKI R PROTEIN"/>
    <property type="match status" value="1"/>
</dbReference>
<evidence type="ECO:0000313" key="3">
    <source>
        <dbReference type="EMBL" id="MYC97207.1"/>
    </source>
</evidence>
<dbReference type="InterPro" id="IPR050742">
    <property type="entry name" value="Helicase_Restrict-Modif_Enz"/>
</dbReference>
<dbReference type="SMART" id="SM00487">
    <property type="entry name" value="DEXDc"/>
    <property type="match status" value="1"/>
</dbReference>
<dbReference type="GO" id="GO:0003677">
    <property type="term" value="F:DNA binding"/>
    <property type="evidence" value="ECO:0007669"/>
    <property type="project" value="InterPro"/>
</dbReference>
<keyword evidence="3" id="KW-0347">Helicase</keyword>
<dbReference type="Pfam" id="PF04851">
    <property type="entry name" value="ResIII"/>
    <property type="match status" value="1"/>
</dbReference>
<sequence length="557" mass="62338">MPGFLGIERISLGPWQALERAIQRFLIHAGFDDVRLVGGTGDGGADVVANLQERTWVIQSKYRSRNQAIGAKVVDEVAVAIGRYGAEVAVVATNASFSKDAMQRAERLEMDIGTRICLWDGTVLLERFRKLQQYASQRNEPRPYQEQAITAINSKIMCGGDKGLLLMATGLGKTRVAAGVIEQWINDRPENEILLIAPSLDLVPQLEASLWPYLPKSVATHVLVGSEKPSFQGGVTVATFQSMLNRGADERERFGLVVVDEAHHAPANGFRQLLSELAPRFVLGMTATPWRGDERRLEDIFDAPTYTVSIVEGMQLGYLAAVDYRMMVDTINWDWVRQNLNSSLSIKELNRRLFIPERDEALVSKIRQHLDCLIDPRAVVFCRSTDHADLIAGRLKSEGFAAHAFHSNLDRFVTTKILRDFRVGDVPIIVTVDMLNEGIDIPDVNLIAFLRVTHSRRIFVQQLGRGLRLSPAKTEVRVLDFVSDVRRIAAAKGLNREGESMAANQPEWQILRYPDGQIVKFESDESLSFFDEYLGDIAELEEGSDSSQLKFPTNEQF</sequence>
<organism evidence="3">
    <name type="scientific">Caldilineaceae bacterium SB0661_bin_32</name>
    <dbReference type="NCBI Taxonomy" id="2605255"/>
    <lineage>
        <taxon>Bacteria</taxon>
        <taxon>Bacillati</taxon>
        <taxon>Chloroflexota</taxon>
        <taxon>Caldilineae</taxon>
        <taxon>Caldilineales</taxon>
        <taxon>Caldilineaceae</taxon>
    </lineage>
</organism>
<keyword evidence="3" id="KW-0378">Hydrolase</keyword>
<dbReference type="InterPro" id="IPR001650">
    <property type="entry name" value="Helicase_C-like"/>
</dbReference>
<evidence type="ECO:0000259" key="1">
    <source>
        <dbReference type="PROSITE" id="PS51192"/>
    </source>
</evidence>
<proteinExistence type="predicted"/>
<dbReference type="PANTHER" id="PTHR47396:SF1">
    <property type="entry name" value="ATP-DEPENDENT HELICASE IRC3-RELATED"/>
    <property type="match status" value="1"/>
</dbReference>
<dbReference type="GO" id="GO:0004519">
    <property type="term" value="F:endonuclease activity"/>
    <property type="evidence" value="ECO:0007669"/>
    <property type="project" value="InterPro"/>
</dbReference>
<keyword evidence="3" id="KW-0547">Nucleotide-binding</keyword>
<dbReference type="GO" id="GO:0005524">
    <property type="term" value="F:ATP binding"/>
    <property type="evidence" value="ECO:0007669"/>
    <property type="project" value="InterPro"/>
</dbReference>
<dbReference type="SUPFAM" id="SSF52980">
    <property type="entry name" value="Restriction endonuclease-like"/>
    <property type="match status" value="1"/>
</dbReference>
<dbReference type="PROSITE" id="PS51192">
    <property type="entry name" value="HELICASE_ATP_BIND_1"/>
    <property type="match status" value="1"/>
</dbReference>
<dbReference type="InterPro" id="IPR011856">
    <property type="entry name" value="tRNA_endonuc-like_dom_sf"/>
</dbReference>
<evidence type="ECO:0000259" key="2">
    <source>
        <dbReference type="PROSITE" id="PS51194"/>
    </source>
</evidence>
<dbReference type="PROSITE" id="PS51194">
    <property type="entry name" value="HELICASE_CTER"/>
    <property type="match status" value="1"/>
</dbReference>
<feature type="domain" description="Helicase C-terminal" evidence="2">
    <location>
        <begin position="365"/>
        <end position="509"/>
    </location>
</feature>
<reference evidence="3" key="1">
    <citation type="submission" date="2019-09" db="EMBL/GenBank/DDBJ databases">
        <title>Characterisation of the sponge microbiome using genome-centric metagenomics.</title>
        <authorList>
            <person name="Engelberts J.P."/>
            <person name="Robbins S.J."/>
            <person name="De Goeij J.M."/>
            <person name="Aranda M."/>
            <person name="Bell S.C."/>
            <person name="Webster N.S."/>
        </authorList>
    </citation>
    <scope>NUCLEOTIDE SEQUENCE</scope>
    <source>
        <strain evidence="3">SB0661_bin_32</strain>
    </source>
</reference>
<dbReference type="InterPro" id="IPR027417">
    <property type="entry name" value="P-loop_NTPase"/>
</dbReference>
<keyword evidence="3" id="KW-0067">ATP-binding</keyword>
<name>A0A6B1DDU5_9CHLR</name>
<dbReference type="InterPro" id="IPR011335">
    <property type="entry name" value="Restrct_endonuc-II-like"/>
</dbReference>
<dbReference type="EMBL" id="VXMH01000108">
    <property type="protein sequence ID" value="MYC97207.1"/>
    <property type="molecule type" value="Genomic_DNA"/>
</dbReference>
<dbReference type="InterPro" id="IPR014001">
    <property type="entry name" value="Helicase_ATP-bd"/>
</dbReference>
<feature type="domain" description="Helicase ATP-binding" evidence="1">
    <location>
        <begin position="154"/>
        <end position="307"/>
    </location>
</feature>
<comment type="caution">
    <text evidence="3">The sequence shown here is derived from an EMBL/GenBank/DDBJ whole genome shotgun (WGS) entry which is preliminary data.</text>
</comment>
<dbReference type="AlphaFoldDB" id="A0A6B1DDU5"/>
<dbReference type="Pfam" id="PF00271">
    <property type="entry name" value="Helicase_C"/>
    <property type="match status" value="1"/>
</dbReference>
<protein>
    <submittedName>
        <fullName evidence="3">DEAD/DEAH box helicase</fullName>
    </submittedName>
</protein>
<dbReference type="CDD" id="cd18799">
    <property type="entry name" value="SF2_C_EcoAI-like"/>
    <property type="match status" value="1"/>
</dbReference>
<accession>A0A6B1DDU5</accession>
<dbReference type="Gene3D" id="3.40.1350.10">
    <property type="match status" value="1"/>
</dbReference>
<dbReference type="Pfam" id="PF04471">
    <property type="entry name" value="Mrr_cat"/>
    <property type="match status" value="1"/>
</dbReference>
<dbReference type="GO" id="GO:0004386">
    <property type="term" value="F:helicase activity"/>
    <property type="evidence" value="ECO:0007669"/>
    <property type="project" value="UniProtKB-KW"/>
</dbReference>
<dbReference type="GO" id="GO:0005829">
    <property type="term" value="C:cytosol"/>
    <property type="evidence" value="ECO:0007669"/>
    <property type="project" value="TreeGrafter"/>
</dbReference>